<dbReference type="EMBL" id="JWSY01000025">
    <property type="protein sequence ID" value="KIC56026.1"/>
    <property type="molecule type" value="Genomic_DNA"/>
</dbReference>
<reference evidence="1 2" key="1">
    <citation type="submission" date="2014-12" db="EMBL/GenBank/DDBJ databases">
        <title>Genome sequencing of Brevundimonas nasdae TPW30.</title>
        <authorList>
            <person name="Tan P.W."/>
            <person name="Chan K.-G."/>
        </authorList>
    </citation>
    <scope>NUCLEOTIDE SEQUENCE [LARGE SCALE GENOMIC DNA]</scope>
    <source>
        <strain evidence="1 2">TPW30</strain>
    </source>
</reference>
<evidence type="ECO:0000313" key="1">
    <source>
        <dbReference type="EMBL" id="KIC56026.1"/>
    </source>
</evidence>
<organism evidence="1 2">
    <name type="scientific">Brevundimonas nasdae</name>
    <dbReference type="NCBI Taxonomy" id="172043"/>
    <lineage>
        <taxon>Bacteria</taxon>
        <taxon>Pseudomonadati</taxon>
        <taxon>Pseudomonadota</taxon>
        <taxon>Alphaproteobacteria</taxon>
        <taxon>Caulobacterales</taxon>
        <taxon>Caulobacteraceae</taxon>
        <taxon>Brevundimonas</taxon>
    </lineage>
</organism>
<proteinExistence type="predicted"/>
<dbReference type="STRING" id="172043.RM53_13555"/>
<dbReference type="Proteomes" id="UP000031166">
    <property type="component" value="Unassembled WGS sequence"/>
</dbReference>
<gene>
    <name evidence="1" type="ORF">RM53_13555</name>
</gene>
<evidence type="ECO:0000313" key="2">
    <source>
        <dbReference type="Proteomes" id="UP000031166"/>
    </source>
</evidence>
<dbReference type="AlphaFoldDB" id="A0A0B4CNM5"/>
<name>A0A0B4CNM5_9CAUL</name>
<accession>A0A0B4CNM5</accession>
<dbReference type="RefSeq" id="WP_039247560.1">
    <property type="nucleotide sequence ID" value="NZ_JWSY01000025.1"/>
</dbReference>
<sequence>MVSLHQKYAKIHLTTCVHLRDTPGRQSKRGDSHKFQCETFDAAQNLAYDFMPDDVDVCKICLGEYNRLDTGRGKGGSDLKH</sequence>
<protein>
    <submittedName>
        <fullName evidence="1">Uncharacterized protein</fullName>
    </submittedName>
</protein>
<comment type="caution">
    <text evidence="1">The sequence shown here is derived from an EMBL/GenBank/DDBJ whole genome shotgun (WGS) entry which is preliminary data.</text>
</comment>